<evidence type="ECO:0000256" key="10">
    <source>
        <dbReference type="ARBA" id="ARBA00023204"/>
    </source>
</evidence>
<evidence type="ECO:0000313" key="12">
    <source>
        <dbReference type="EMBL" id="QHS78731.1"/>
    </source>
</evidence>
<dbReference type="AlphaFoldDB" id="A0A6C0AHB2"/>
<dbReference type="PANTHER" id="PTHR13451:SF0">
    <property type="entry name" value="CROSSOVER JUNCTION ENDONUCLEASE MUS81"/>
    <property type="match status" value="1"/>
</dbReference>
<keyword evidence="6" id="KW-0227">DNA damage</keyword>
<reference evidence="12" key="1">
    <citation type="journal article" date="2020" name="Nature">
        <title>Giant virus diversity and host interactions through global metagenomics.</title>
        <authorList>
            <person name="Schulz F."/>
            <person name="Roux S."/>
            <person name="Paez-Espino D."/>
            <person name="Jungbluth S."/>
            <person name="Walsh D.A."/>
            <person name="Denef V.J."/>
            <person name="McMahon K.D."/>
            <person name="Konstantinidis K.T."/>
            <person name="Eloe-Fadrosh E.A."/>
            <person name="Kyrpides N.C."/>
            <person name="Woyke T."/>
        </authorList>
    </citation>
    <scope>NUCLEOTIDE SEQUENCE</scope>
    <source>
        <strain evidence="12">GVMAG-S-1024976-23</strain>
    </source>
</reference>
<evidence type="ECO:0000256" key="6">
    <source>
        <dbReference type="ARBA" id="ARBA00022763"/>
    </source>
</evidence>
<dbReference type="GO" id="GO:0008821">
    <property type="term" value="F:crossover junction DNA endonuclease activity"/>
    <property type="evidence" value="ECO:0007669"/>
    <property type="project" value="InterPro"/>
</dbReference>
<dbReference type="InterPro" id="IPR042530">
    <property type="entry name" value="EME1/EME2_C"/>
</dbReference>
<comment type="cofactor">
    <cofactor evidence="1">
        <name>Mg(2+)</name>
        <dbReference type="ChEBI" id="CHEBI:18420"/>
    </cofactor>
</comment>
<comment type="similarity">
    <text evidence="2">Belongs to the XPF family.</text>
</comment>
<keyword evidence="9" id="KW-0233">DNA recombination</keyword>
<dbReference type="EMBL" id="MN740602">
    <property type="protein sequence ID" value="QHS78731.1"/>
    <property type="molecule type" value="Genomic_DNA"/>
</dbReference>
<keyword evidence="10" id="KW-0234">DNA repair</keyword>
<keyword evidence="4" id="KW-0479">Metal-binding</keyword>
<dbReference type="GO" id="GO:0046872">
    <property type="term" value="F:metal ion binding"/>
    <property type="evidence" value="ECO:0007669"/>
    <property type="project" value="UniProtKB-KW"/>
</dbReference>
<dbReference type="InterPro" id="IPR033309">
    <property type="entry name" value="Mus81"/>
</dbReference>
<accession>A0A6C0AHB2</accession>
<evidence type="ECO:0000256" key="2">
    <source>
        <dbReference type="ARBA" id="ARBA00010015"/>
    </source>
</evidence>
<dbReference type="GO" id="GO:0048476">
    <property type="term" value="C:Holliday junction resolvase complex"/>
    <property type="evidence" value="ECO:0007669"/>
    <property type="project" value="TreeGrafter"/>
</dbReference>
<proteinExistence type="inferred from homology"/>
<protein>
    <recommendedName>
        <fullName evidence="11">ERCC4 domain-containing protein</fullName>
    </recommendedName>
</protein>
<dbReference type="GO" id="GO:0003677">
    <property type="term" value="F:DNA binding"/>
    <property type="evidence" value="ECO:0007669"/>
    <property type="project" value="InterPro"/>
</dbReference>
<evidence type="ECO:0000256" key="4">
    <source>
        <dbReference type="ARBA" id="ARBA00022723"/>
    </source>
</evidence>
<dbReference type="SMART" id="SM00891">
    <property type="entry name" value="ERCC4"/>
    <property type="match status" value="1"/>
</dbReference>
<evidence type="ECO:0000256" key="9">
    <source>
        <dbReference type="ARBA" id="ARBA00023172"/>
    </source>
</evidence>
<keyword evidence="5" id="KW-0255">Endonuclease</keyword>
<name>A0A6C0AHB2_9ZZZZ</name>
<dbReference type="Gene3D" id="3.40.50.10130">
    <property type="match status" value="1"/>
</dbReference>
<evidence type="ECO:0000256" key="8">
    <source>
        <dbReference type="ARBA" id="ARBA00022842"/>
    </source>
</evidence>
<keyword evidence="3" id="KW-0540">Nuclease</keyword>
<dbReference type="GO" id="GO:0048257">
    <property type="term" value="F:3'-flap endonuclease activity"/>
    <property type="evidence" value="ECO:0007669"/>
    <property type="project" value="TreeGrafter"/>
</dbReference>
<evidence type="ECO:0000259" key="11">
    <source>
        <dbReference type="SMART" id="SM00891"/>
    </source>
</evidence>
<organism evidence="12">
    <name type="scientific">viral metagenome</name>
    <dbReference type="NCBI Taxonomy" id="1070528"/>
    <lineage>
        <taxon>unclassified sequences</taxon>
        <taxon>metagenomes</taxon>
        <taxon>organismal metagenomes</taxon>
    </lineage>
</organism>
<dbReference type="GO" id="GO:0000712">
    <property type="term" value="P:resolution of meiotic recombination intermediates"/>
    <property type="evidence" value="ECO:0007669"/>
    <property type="project" value="TreeGrafter"/>
</dbReference>
<sequence>MRIFKLSISYLYKYKKQKVEHMEVRIDSRELAIKKLFLDENIFYQNLQVGDIQIIKKRHGENPLNILILERKTFSDLRSSLSDGRFSEQKRRINSTDFVNKGYIFEGILSKEDKQFQNIIRQIIIRIQFKDKMCIFLTGSTQDTISLIKEMVRKLEKDKKLYDNSFLKEQNYVETLHVCKKNNVTPKTCFIMQICQIPGISKKTAQNIANVYDNWLSLIEAIKDKKQFLESLKNAKIGPKKYELLTNYII</sequence>
<dbReference type="InterPro" id="IPR006166">
    <property type="entry name" value="ERCC4_domain"/>
</dbReference>
<dbReference type="SUPFAM" id="SSF52980">
    <property type="entry name" value="Restriction endonuclease-like"/>
    <property type="match status" value="1"/>
</dbReference>
<evidence type="ECO:0000256" key="5">
    <source>
        <dbReference type="ARBA" id="ARBA00022759"/>
    </source>
</evidence>
<dbReference type="PANTHER" id="PTHR13451">
    <property type="entry name" value="CLASS II CROSSOVER JUNCTION ENDONUCLEASE MUS81"/>
    <property type="match status" value="1"/>
</dbReference>
<evidence type="ECO:0000256" key="1">
    <source>
        <dbReference type="ARBA" id="ARBA00001946"/>
    </source>
</evidence>
<keyword evidence="7" id="KW-0378">Hydrolase</keyword>
<dbReference type="Pfam" id="PF02732">
    <property type="entry name" value="ERCC4"/>
    <property type="match status" value="1"/>
</dbReference>
<dbReference type="Gene3D" id="1.10.150.670">
    <property type="entry name" value="Crossover junction endonuclease EME1, DNA-binding domain"/>
    <property type="match status" value="1"/>
</dbReference>
<evidence type="ECO:0000256" key="3">
    <source>
        <dbReference type="ARBA" id="ARBA00022722"/>
    </source>
</evidence>
<dbReference type="GO" id="GO:0000727">
    <property type="term" value="P:double-strand break repair via break-induced replication"/>
    <property type="evidence" value="ECO:0007669"/>
    <property type="project" value="TreeGrafter"/>
</dbReference>
<dbReference type="InterPro" id="IPR011335">
    <property type="entry name" value="Restrct_endonuc-II-like"/>
</dbReference>
<dbReference type="GO" id="GO:0031573">
    <property type="term" value="P:mitotic intra-S DNA damage checkpoint signaling"/>
    <property type="evidence" value="ECO:0007669"/>
    <property type="project" value="TreeGrafter"/>
</dbReference>
<evidence type="ECO:0000256" key="7">
    <source>
        <dbReference type="ARBA" id="ARBA00022801"/>
    </source>
</evidence>
<dbReference type="GO" id="GO:0005634">
    <property type="term" value="C:nucleus"/>
    <property type="evidence" value="ECO:0007669"/>
    <property type="project" value="TreeGrafter"/>
</dbReference>
<dbReference type="GO" id="GO:0006308">
    <property type="term" value="P:DNA catabolic process"/>
    <property type="evidence" value="ECO:0007669"/>
    <property type="project" value="InterPro"/>
</dbReference>
<keyword evidence="8" id="KW-0460">Magnesium</keyword>
<feature type="domain" description="ERCC4" evidence="11">
    <location>
        <begin position="23"/>
        <end position="109"/>
    </location>
</feature>